<keyword evidence="1" id="KW-0812">Transmembrane</keyword>
<dbReference type="Proteomes" id="UP001605036">
    <property type="component" value="Unassembled WGS sequence"/>
</dbReference>
<protein>
    <submittedName>
        <fullName evidence="2">Uncharacterized protein</fullName>
    </submittedName>
</protein>
<keyword evidence="3" id="KW-1185">Reference proteome</keyword>
<accession>A0ABD1XNG3</accession>
<evidence type="ECO:0000256" key="1">
    <source>
        <dbReference type="SAM" id="Phobius"/>
    </source>
</evidence>
<dbReference type="EMBL" id="JBHFFA010000008">
    <property type="protein sequence ID" value="KAL2610487.1"/>
    <property type="molecule type" value="Genomic_DNA"/>
</dbReference>
<comment type="caution">
    <text evidence="2">The sequence shown here is derived from an EMBL/GenBank/DDBJ whole genome shotgun (WGS) entry which is preliminary data.</text>
</comment>
<reference evidence="2 3" key="1">
    <citation type="submission" date="2024-09" db="EMBL/GenBank/DDBJ databases">
        <title>Chromosome-scale assembly of Riccia fluitans.</title>
        <authorList>
            <person name="Paukszto L."/>
            <person name="Sawicki J."/>
            <person name="Karawczyk K."/>
            <person name="Piernik-Szablinska J."/>
            <person name="Szczecinska M."/>
            <person name="Mazdziarz M."/>
        </authorList>
    </citation>
    <scope>NUCLEOTIDE SEQUENCE [LARGE SCALE GENOMIC DNA]</scope>
    <source>
        <strain evidence="2">Rf_01</strain>
        <tissue evidence="2">Aerial parts of the thallus</tissue>
    </source>
</reference>
<gene>
    <name evidence="2" type="ORF">R1flu_029060</name>
</gene>
<dbReference type="AlphaFoldDB" id="A0ABD1XNG3"/>
<name>A0ABD1XNG3_9MARC</name>
<keyword evidence="1" id="KW-1133">Transmembrane helix</keyword>
<sequence length="150" mass="17496">MQENRCRQSFELIPPPPNGINFTTKDRRLIPESVLDQVRRFNSLDLELHSHAQLRFAKQQDALARGGDEESLEMQEKSLDIVSEEMDVPEKAQKESPWQDFWGYVAACGVFVALSAFAFFFRILRKQKPLKDWTPNHVRYSLFMGVHEKI</sequence>
<organism evidence="2 3">
    <name type="scientific">Riccia fluitans</name>
    <dbReference type="NCBI Taxonomy" id="41844"/>
    <lineage>
        <taxon>Eukaryota</taxon>
        <taxon>Viridiplantae</taxon>
        <taxon>Streptophyta</taxon>
        <taxon>Embryophyta</taxon>
        <taxon>Marchantiophyta</taxon>
        <taxon>Marchantiopsida</taxon>
        <taxon>Marchantiidae</taxon>
        <taxon>Marchantiales</taxon>
        <taxon>Ricciaceae</taxon>
        <taxon>Riccia</taxon>
    </lineage>
</organism>
<feature type="transmembrane region" description="Helical" evidence="1">
    <location>
        <begin position="101"/>
        <end position="121"/>
    </location>
</feature>
<proteinExistence type="predicted"/>
<evidence type="ECO:0000313" key="2">
    <source>
        <dbReference type="EMBL" id="KAL2610487.1"/>
    </source>
</evidence>
<keyword evidence="1" id="KW-0472">Membrane</keyword>
<evidence type="ECO:0000313" key="3">
    <source>
        <dbReference type="Proteomes" id="UP001605036"/>
    </source>
</evidence>